<gene>
    <name evidence="1" type="ORF">EV214_11298</name>
</gene>
<protein>
    <recommendedName>
        <fullName evidence="3">DUF3221 domain-containing protein</fullName>
    </recommendedName>
</protein>
<organism evidence="1 2">
    <name type="scientific">Marinisporobacter balticus</name>
    <dbReference type="NCBI Taxonomy" id="2018667"/>
    <lineage>
        <taxon>Bacteria</taxon>
        <taxon>Bacillati</taxon>
        <taxon>Bacillota</taxon>
        <taxon>Clostridia</taxon>
        <taxon>Peptostreptococcales</taxon>
        <taxon>Thermotaleaceae</taxon>
        <taxon>Marinisporobacter</taxon>
    </lineage>
</organism>
<dbReference type="Pfam" id="PF11518">
    <property type="entry name" value="DUF3221"/>
    <property type="match status" value="1"/>
</dbReference>
<dbReference type="AlphaFoldDB" id="A0A4R2KPP5"/>
<evidence type="ECO:0000313" key="2">
    <source>
        <dbReference type="Proteomes" id="UP000294919"/>
    </source>
</evidence>
<proteinExistence type="predicted"/>
<evidence type="ECO:0000313" key="1">
    <source>
        <dbReference type="EMBL" id="TCO74617.1"/>
    </source>
</evidence>
<comment type="caution">
    <text evidence="1">The sequence shown here is derived from an EMBL/GenBank/DDBJ whole genome shotgun (WGS) entry which is preliminary data.</text>
</comment>
<evidence type="ECO:0008006" key="3">
    <source>
        <dbReference type="Google" id="ProtNLM"/>
    </source>
</evidence>
<sequence length="119" mass="13283">MLCITACSSKSNVEKPGVLNNIYSSLQKLEENDPNKVKKDTYEMVIGQIKKINVRGGKRSLLIEDEKGKTYLFNINKNTIIMTFEKLKIGQNVDIIFNGILTRSIPPQGTALIVNGLKV</sequence>
<dbReference type="InterPro" id="IPR021598">
    <property type="entry name" value="DUF3221"/>
</dbReference>
<keyword evidence="2" id="KW-1185">Reference proteome</keyword>
<dbReference type="Proteomes" id="UP000294919">
    <property type="component" value="Unassembled WGS sequence"/>
</dbReference>
<name>A0A4R2KPP5_9FIRM</name>
<dbReference type="EMBL" id="SLWV01000012">
    <property type="protein sequence ID" value="TCO74617.1"/>
    <property type="molecule type" value="Genomic_DNA"/>
</dbReference>
<accession>A0A4R2KPP5</accession>
<reference evidence="1 2" key="1">
    <citation type="submission" date="2019-03" db="EMBL/GenBank/DDBJ databases">
        <title>Genomic Encyclopedia of Type Strains, Phase IV (KMG-IV): sequencing the most valuable type-strain genomes for metagenomic binning, comparative biology and taxonomic classification.</title>
        <authorList>
            <person name="Goeker M."/>
        </authorList>
    </citation>
    <scope>NUCLEOTIDE SEQUENCE [LARGE SCALE GENOMIC DNA]</scope>
    <source>
        <strain evidence="1 2">DSM 102940</strain>
    </source>
</reference>